<evidence type="ECO:0000256" key="1">
    <source>
        <dbReference type="SAM" id="MobiDB-lite"/>
    </source>
</evidence>
<gene>
    <name evidence="2" type="ORF">H5410_041641</name>
</gene>
<proteinExistence type="predicted"/>
<reference evidence="2 3" key="1">
    <citation type="submission" date="2020-09" db="EMBL/GenBank/DDBJ databases">
        <title>De no assembly of potato wild relative species, Solanum commersonii.</title>
        <authorList>
            <person name="Cho K."/>
        </authorList>
    </citation>
    <scope>NUCLEOTIDE SEQUENCE [LARGE SCALE GENOMIC DNA]</scope>
    <source>
        <strain evidence="2">LZ3.2</strain>
        <tissue evidence="2">Leaf</tissue>
    </source>
</reference>
<feature type="region of interest" description="Disordered" evidence="1">
    <location>
        <begin position="1"/>
        <end position="22"/>
    </location>
</feature>
<dbReference type="AlphaFoldDB" id="A0A9J5XU60"/>
<feature type="non-terminal residue" evidence="2">
    <location>
        <position position="1"/>
    </location>
</feature>
<name>A0A9J5XU60_SOLCO</name>
<comment type="caution">
    <text evidence="2">The sequence shown here is derived from an EMBL/GenBank/DDBJ whole genome shotgun (WGS) entry which is preliminary data.</text>
</comment>
<sequence>MLKLLKHQNHLQEEKQRRRNRNYQNTKTLKKFNDVFDMGAIEIDAKYHRERYATILWHYGKMKNEDGAITTGMVASKFGGPHIAKEHVSDTTNYPTSRPPTRNLKYIIPSTHELIVDYYNFRTL</sequence>
<protein>
    <submittedName>
        <fullName evidence="2">Uncharacterized protein</fullName>
    </submittedName>
</protein>
<dbReference type="Proteomes" id="UP000824120">
    <property type="component" value="Chromosome 8"/>
</dbReference>
<keyword evidence="3" id="KW-1185">Reference proteome</keyword>
<evidence type="ECO:0000313" key="2">
    <source>
        <dbReference type="EMBL" id="KAG5591127.1"/>
    </source>
</evidence>
<dbReference type="EMBL" id="JACXVP010000008">
    <property type="protein sequence ID" value="KAG5591127.1"/>
    <property type="molecule type" value="Genomic_DNA"/>
</dbReference>
<organism evidence="2 3">
    <name type="scientific">Solanum commersonii</name>
    <name type="common">Commerson's wild potato</name>
    <name type="synonym">Commerson's nightshade</name>
    <dbReference type="NCBI Taxonomy" id="4109"/>
    <lineage>
        <taxon>Eukaryota</taxon>
        <taxon>Viridiplantae</taxon>
        <taxon>Streptophyta</taxon>
        <taxon>Embryophyta</taxon>
        <taxon>Tracheophyta</taxon>
        <taxon>Spermatophyta</taxon>
        <taxon>Magnoliopsida</taxon>
        <taxon>eudicotyledons</taxon>
        <taxon>Gunneridae</taxon>
        <taxon>Pentapetalae</taxon>
        <taxon>asterids</taxon>
        <taxon>lamiids</taxon>
        <taxon>Solanales</taxon>
        <taxon>Solanaceae</taxon>
        <taxon>Solanoideae</taxon>
        <taxon>Solaneae</taxon>
        <taxon>Solanum</taxon>
    </lineage>
</organism>
<evidence type="ECO:0000313" key="3">
    <source>
        <dbReference type="Proteomes" id="UP000824120"/>
    </source>
</evidence>
<accession>A0A9J5XU60</accession>